<comment type="caution">
    <text evidence="1">The sequence shown here is derived from an EMBL/GenBank/DDBJ whole genome shotgun (WGS) entry which is preliminary data.</text>
</comment>
<organism evidence="1 2">
    <name type="scientific">Rhamnusium bicolor</name>
    <dbReference type="NCBI Taxonomy" id="1586634"/>
    <lineage>
        <taxon>Eukaryota</taxon>
        <taxon>Metazoa</taxon>
        <taxon>Ecdysozoa</taxon>
        <taxon>Arthropoda</taxon>
        <taxon>Hexapoda</taxon>
        <taxon>Insecta</taxon>
        <taxon>Pterygota</taxon>
        <taxon>Neoptera</taxon>
        <taxon>Endopterygota</taxon>
        <taxon>Coleoptera</taxon>
        <taxon>Polyphaga</taxon>
        <taxon>Cucujiformia</taxon>
        <taxon>Chrysomeloidea</taxon>
        <taxon>Cerambycidae</taxon>
        <taxon>Lepturinae</taxon>
        <taxon>Rhagiini</taxon>
        <taxon>Rhamnusium</taxon>
    </lineage>
</organism>
<evidence type="ECO:0000313" key="1">
    <source>
        <dbReference type="EMBL" id="KAJ8926475.1"/>
    </source>
</evidence>
<accession>A0AAV8WJU8</accession>
<sequence length="162" mass="18202">MYVCHRSGHGQERDLGHLFLTKTQRENIAAKVAAKIPLQAILDEIRDSAVNCNLECIHLLTRKDLYNIEDSFNLKGSSVRHANNAISMKAWVNELKLSDSVSFYKPQECEEYPELKSNDFVLIIMTEGQKELLVNCGDDCICIDGTHGLNGYGFELHTVDTG</sequence>
<gene>
    <name evidence="1" type="ORF">NQ314_021161</name>
</gene>
<dbReference type="AlphaFoldDB" id="A0AAV8WJU8"/>
<name>A0AAV8WJU8_9CUCU</name>
<proteinExistence type="predicted"/>
<keyword evidence="2" id="KW-1185">Reference proteome</keyword>
<evidence type="ECO:0000313" key="2">
    <source>
        <dbReference type="Proteomes" id="UP001162156"/>
    </source>
</evidence>
<reference evidence="1" key="1">
    <citation type="journal article" date="2023" name="Insect Mol. Biol.">
        <title>Genome sequencing provides insights into the evolution of gene families encoding plant cell wall-degrading enzymes in longhorned beetles.</title>
        <authorList>
            <person name="Shin N.R."/>
            <person name="Okamura Y."/>
            <person name="Kirsch R."/>
            <person name="Pauchet Y."/>
        </authorList>
    </citation>
    <scope>NUCLEOTIDE SEQUENCE</scope>
    <source>
        <strain evidence="1">RBIC_L_NR</strain>
    </source>
</reference>
<dbReference type="Proteomes" id="UP001162156">
    <property type="component" value="Unassembled WGS sequence"/>
</dbReference>
<protein>
    <submittedName>
        <fullName evidence="1">Uncharacterized protein</fullName>
    </submittedName>
</protein>
<dbReference type="EMBL" id="JANEYF010005886">
    <property type="protein sequence ID" value="KAJ8926475.1"/>
    <property type="molecule type" value="Genomic_DNA"/>
</dbReference>